<dbReference type="SUPFAM" id="SSF46689">
    <property type="entry name" value="Homeodomain-like"/>
    <property type="match status" value="1"/>
</dbReference>
<accession>A0A914R5M0</accession>
<dbReference type="Proteomes" id="UP000887578">
    <property type="component" value="Unplaced"/>
</dbReference>
<evidence type="ECO:0000259" key="4">
    <source>
        <dbReference type="PROSITE" id="PS50071"/>
    </source>
</evidence>
<protein>
    <submittedName>
        <fullName evidence="6">Homeobox domain-containing protein</fullName>
    </submittedName>
</protein>
<sequence>MFTIRVVLETIKPQNCLTCCSHESGQLILDTFVIVNGQIAFNKLVEFVLKDLGMPYLNAESKAPVSKNGFIKPIINSLNVGQMRLPDPNQIKNTQSESPFLFQDNISEQSVSDSSENDFKETTNHISFEPIITTSTTAMKTETNEFNNNLPTSFFSEFANNFLNLPSTTSSSTFNTNILNHDREQSPLTLTPKNINNSGGRGRLMFDLLTEIPILEQWFQENPHPNWLQIEEYTNALNEQPYRKTSTTKMTNLNIKIWFKNRRAKSKRSIN</sequence>
<dbReference type="InterPro" id="IPR009057">
    <property type="entry name" value="Homeodomain-like_sf"/>
</dbReference>
<dbReference type="PANTHER" id="PTHR15116">
    <property type="entry name" value="DNA-BINDING PROTEIN SATB FAMILY MEMBER"/>
    <property type="match status" value="1"/>
</dbReference>
<keyword evidence="2 3" id="KW-0238">DNA-binding</keyword>
<dbReference type="PROSITE" id="PS50071">
    <property type="entry name" value="HOMEOBOX_2"/>
    <property type="match status" value="1"/>
</dbReference>
<feature type="domain" description="Homeobox" evidence="4">
    <location>
        <begin position="211"/>
        <end position="269"/>
    </location>
</feature>
<dbReference type="CDD" id="cd00086">
    <property type="entry name" value="homeodomain"/>
    <property type="match status" value="1"/>
</dbReference>
<dbReference type="SMART" id="SM00389">
    <property type="entry name" value="HOX"/>
    <property type="match status" value="1"/>
</dbReference>
<evidence type="ECO:0000256" key="3">
    <source>
        <dbReference type="RuleBase" id="RU000682"/>
    </source>
</evidence>
<dbReference type="GO" id="GO:0005634">
    <property type="term" value="C:nucleus"/>
    <property type="evidence" value="ECO:0007669"/>
    <property type="project" value="UniProtKB-SubCell"/>
</dbReference>
<evidence type="ECO:0000313" key="5">
    <source>
        <dbReference type="Proteomes" id="UP000887578"/>
    </source>
</evidence>
<reference evidence="6" key="1">
    <citation type="submission" date="2022-11" db="UniProtKB">
        <authorList>
            <consortium name="WormBaseParasite"/>
        </authorList>
    </citation>
    <scope>IDENTIFICATION</scope>
</reference>
<evidence type="ECO:0000256" key="2">
    <source>
        <dbReference type="PROSITE-ProRule" id="PRU00108"/>
    </source>
</evidence>
<evidence type="ECO:0000313" key="6">
    <source>
        <dbReference type="WBParaSite" id="PDA_v2.g9952.t1"/>
    </source>
</evidence>
<keyword evidence="5" id="KW-1185">Reference proteome</keyword>
<dbReference type="GO" id="GO:0000978">
    <property type="term" value="F:RNA polymerase II cis-regulatory region sequence-specific DNA binding"/>
    <property type="evidence" value="ECO:0007669"/>
    <property type="project" value="TreeGrafter"/>
</dbReference>
<dbReference type="GO" id="GO:0006338">
    <property type="term" value="P:chromatin remodeling"/>
    <property type="evidence" value="ECO:0007669"/>
    <property type="project" value="InterPro"/>
</dbReference>
<keyword evidence="2 3" id="KW-0371">Homeobox</keyword>
<dbReference type="InterPro" id="IPR038224">
    <property type="entry name" value="SATB_ULD_sf"/>
</dbReference>
<name>A0A914R5M0_9BILA</name>
<dbReference type="FunFam" id="1.10.10.60:FF:000169">
    <property type="entry name" value="DNA-binding protein SATB1"/>
    <property type="match status" value="1"/>
</dbReference>
<keyword evidence="2 3" id="KW-0539">Nucleus</keyword>
<dbReference type="GO" id="GO:0000981">
    <property type="term" value="F:DNA-binding transcription factor activity, RNA polymerase II-specific"/>
    <property type="evidence" value="ECO:0007669"/>
    <property type="project" value="TreeGrafter"/>
</dbReference>
<dbReference type="InterPro" id="IPR001356">
    <property type="entry name" value="HD"/>
</dbReference>
<dbReference type="AlphaFoldDB" id="A0A914R5M0"/>
<proteinExistence type="predicted"/>
<dbReference type="Gene3D" id="3.10.20.710">
    <property type="entry name" value="SATB, ubiquitin-like oligomerisation domain"/>
    <property type="match status" value="1"/>
</dbReference>
<dbReference type="Pfam" id="PF00046">
    <property type="entry name" value="Homeodomain"/>
    <property type="match status" value="1"/>
</dbReference>
<comment type="subcellular location">
    <subcellularLocation>
        <location evidence="1 2 3">Nucleus</location>
    </subcellularLocation>
</comment>
<dbReference type="Gene3D" id="1.10.10.60">
    <property type="entry name" value="Homeodomain-like"/>
    <property type="match status" value="1"/>
</dbReference>
<feature type="DNA-binding region" description="Homeobox" evidence="2">
    <location>
        <begin position="213"/>
        <end position="270"/>
    </location>
</feature>
<dbReference type="InterPro" id="IPR039673">
    <property type="entry name" value="SATB1/SATB2"/>
</dbReference>
<evidence type="ECO:0000256" key="1">
    <source>
        <dbReference type="ARBA" id="ARBA00004123"/>
    </source>
</evidence>
<organism evidence="5 6">
    <name type="scientific">Panagrolaimus davidi</name>
    <dbReference type="NCBI Taxonomy" id="227884"/>
    <lineage>
        <taxon>Eukaryota</taxon>
        <taxon>Metazoa</taxon>
        <taxon>Ecdysozoa</taxon>
        <taxon>Nematoda</taxon>
        <taxon>Chromadorea</taxon>
        <taxon>Rhabditida</taxon>
        <taxon>Tylenchina</taxon>
        <taxon>Panagrolaimomorpha</taxon>
        <taxon>Panagrolaimoidea</taxon>
        <taxon>Panagrolaimidae</taxon>
        <taxon>Panagrolaimus</taxon>
    </lineage>
</organism>
<dbReference type="WBParaSite" id="PDA_v2.g9952.t1">
    <property type="protein sequence ID" value="PDA_v2.g9952.t1"/>
    <property type="gene ID" value="PDA_v2.g9952"/>
</dbReference>
<dbReference type="PANTHER" id="PTHR15116:SF16">
    <property type="entry name" value="DEFECTIVE PROVENTRICULUS, ISOFORM A"/>
    <property type="match status" value="1"/>
</dbReference>